<evidence type="ECO:0000256" key="5">
    <source>
        <dbReference type="ARBA" id="ARBA00022692"/>
    </source>
</evidence>
<dbReference type="InterPro" id="IPR032872">
    <property type="entry name" value="WAK_assoc_C"/>
</dbReference>
<dbReference type="Pfam" id="PF13947">
    <property type="entry name" value="GUB_WAK_bind"/>
    <property type="match status" value="1"/>
</dbReference>
<protein>
    <submittedName>
        <fullName evidence="23">RING-H2 finger protein ATL22-like</fullName>
    </submittedName>
</protein>
<feature type="chain" id="PRO_5026767041" evidence="20">
    <location>
        <begin position="25"/>
        <end position="397"/>
    </location>
</feature>
<keyword evidence="11 19" id="KW-1133">Transmembrane helix</keyword>
<comment type="catalytic activity">
    <reaction evidence="16">
        <text>L-seryl-[protein] + ATP = O-phospho-L-seryl-[protein] + ADP + H(+)</text>
        <dbReference type="Rhea" id="RHEA:17989"/>
        <dbReference type="Rhea" id="RHEA-COMP:9863"/>
        <dbReference type="Rhea" id="RHEA-COMP:11604"/>
        <dbReference type="ChEBI" id="CHEBI:15378"/>
        <dbReference type="ChEBI" id="CHEBI:29999"/>
        <dbReference type="ChEBI" id="CHEBI:30616"/>
        <dbReference type="ChEBI" id="CHEBI:83421"/>
        <dbReference type="ChEBI" id="CHEBI:456216"/>
        <dbReference type="EC" id="2.7.11.1"/>
    </reaction>
</comment>
<evidence type="ECO:0000256" key="8">
    <source>
        <dbReference type="ARBA" id="ARBA00022771"/>
    </source>
</evidence>
<name>A0A6J1C3L1_MOMCH</name>
<evidence type="ECO:0000256" key="3">
    <source>
        <dbReference type="ARBA" id="ARBA00004906"/>
    </source>
</evidence>
<evidence type="ECO:0000256" key="7">
    <source>
        <dbReference type="ARBA" id="ARBA00022729"/>
    </source>
</evidence>
<evidence type="ECO:0000256" key="1">
    <source>
        <dbReference type="ARBA" id="ARBA00000900"/>
    </source>
</evidence>
<evidence type="ECO:0000256" key="10">
    <source>
        <dbReference type="ARBA" id="ARBA00022833"/>
    </source>
</evidence>
<keyword evidence="7 20" id="KW-0732">Signal</keyword>
<comment type="similarity">
    <text evidence="14">Belongs to the RING-type zinc finger family. ATL subfamily.</text>
</comment>
<dbReference type="Gene3D" id="3.30.40.10">
    <property type="entry name" value="Zinc/RING finger domain, C3HC4 (zinc finger)"/>
    <property type="match status" value="1"/>
</dbReference>
<feature type="compositionally biased region" description="Low complexity" evidence="18">
    <location>
        <begin position="368"/>
        <end position="391"/>
    </location>
</feature>
<comment type="subcellular location">
    <subcellularLocation>
        <location evidence="2">Membrane</location>
        <topology evidence="2">Single-pass membrane protein</topology>
    </subcellularLocation>
</comment>
<evidence type="ECO:0000256" key="19">
    <source>
        <dbReference type="SAM" id="Phobius"/>
    </source>
</evidence>
<comment type="catalytic activity">
    <reaction evidence="15">
        <text>L-threonyl-[protein] + ATP = O-phospho-L-threonyl-[protein] + ADP + H(+)</text>
        <dbReference type="Rhea" id="RHEA:46608"/>
        <dbReference type="Rhea" id="RHEA-COMP:11060"/>
        <dbReference type="Rhea" id="RHEA-COMP:11605"/>
        <dbReference type="ChEBI" id="CHEBI:15378"/>
        <dbReference type="ChEBI" id="CHEBI:30013"/>
        <dbReference type="ChEBI" id="CHEBI:30616"/>
        <dbReference type="ChEBI" id="CHEBI:61977"/>
        <dbReference type="ChEBI" id="CHEBI:456216"/>
        <dbReference type="EC" id="2.7.11.1"/>
    </reaction>
</comment>
<feature type="signal peptide" evidence="20">
    <location>
        <begin position="1"/>
        <end position="24"/>
    </location>
</feature>
<evidence type="ECO:0000256" key="15">
    <source>
        <dbReference type="ARBA" id="ARBA00047899"/>
    </source>
</evidence>
<dbReference type="PROSITE" id="PS50089">
    <property type="entry name" value="ZF_RING_2"/>
    <property type="match status" value="1"/>
</dbReference>
<evidence type="ECO:0000256" key="17">
    <source>
        <dbReference type="PROSITE-ProRule" id="PRU00175"/>
    </source>
</evidence>
<dbReference type="CDD" id="cd16461">
    <property type="entry name" value="RING-H2_EL5-like"/>
    <property type="match status" value="1"/>
</dbReference>
<dbReference type="GO" id="GO:0030247">
    <property type="term" value="F:polysaccharide binding"/>
    <property type="evidence" value="ECO:0007669"/>
    <property type="project" value="InterPro"/>
</dbReference>
<keyword evidence="12 19" id="KW-0472">Membrane</keyword>
<dbReference type="GO" id="GO:0016020">
    <property type="term" value="C:membrane"/>
    <property type="evidence" value="ECO:0007669"/>
    <property type="project" value="UniProtKB-SubCell"/>
</dbReference>
<dbReference type="GO" id="GO:0004674">
    <property type="term" value="F:protein serine/threonine kinase activity"/>
    <property type="evidence" value="ECO:0007669"/>
    <property type="project" value="UniProtKB-EC"/>
</dbReference>
<proteinExistence type="inferred from homology"/>
<sequence length="397" mass="43774">MAASKFCLAVVFLLAFFFPNGAESQFLCRSTYCGGGSSPPVRFPFRLKNSQDPRCGYQPDFDLSCNNRNKTILNLPIAGDLAVERIDYRLQTLWINDPDQCFPRRLLAESFNLQDSPFMSFYRSENFTVLNCSYDVETLPFDRVRKIKCMSGENYSVITVPDRDYAMVSAFLPAPCNVIAAKKLPSSGMAIEEGMVLKWSEPDCGNCESRGGDCGFRSNSSAEIECFNLPKSGISRGAKYGLIIGVGIPSLLLLIGLGCCICGKFKVFTRSNQRMINLSYSMGHEPTSVVAGLDGPTIESFPKTQLGESRRLPKPNDNTCAICLSEYQSKETIRTIPDCDHYFHANCVDEWLKLHATCPVCRNSPDESPAATTPSSSSVSRSSPSVTSLSLHDSGRF</sequence>
<evidence type="ECO:0000256" key="11">
    <source>
        <dbReference type="ARBA" id="ARBA00022989"/>
    </source>
</evidence>
<evidence type="ECO:0000256" key="2">
    <source>
        <dbReference type="ARBA" id="ARBA00004167"/>
    </source>
</evidence>
<comment type="catalytic activity">
    <reaction evidence="1">
        <text>S-ubiquitinyl-[E2 ubiquitin-conjugating enzyme]-L-cysteine + [acceptor protein]-L-lysine = [E2 ubiquitin-conjugating enzyme]-L-cysteine + N(6)-ubiquitinyl-[acceptor protein]-L-lysine.</text>
        <dbReference type="EC" id="2.3.2.27"/>
    </reaction>
</comment>
<dbReference type="InterPro" id="IPR013083">
    <property type="entry name" value="Znf_RING/FYVE/PHD"/>
</dbReference>
<gene>
    <name evidence="23" type="primary">LOC111008176</name>
</gene>
<accession>A0A6J1C3L1</accession>
<dbReference type="KEGG" id="mcha:111008176"/>
<keyword evidence="8 17" id="KW-0863">Zinc-finger</keyword>
<dbReference type="GeneID" id="111008176"/>
<evidence type="ECO:0000256" key="14">
    <source>
        <dbReference type="ARBA" id="ARBA00024209"/>
    </source>
</evidence>
<dbReference type="Proteomes" id="UP000504603">
    <property type="component" value="Unplaced"/>
</dbReference>
<dbReference type="RefSeq" id="XP_022136471.1">
    <property type="nucleotide sequence ID" value="XM_022280779.1"/>
</dbReference>
<dbReference type="InterPro" id="IPR025287">
    <property type="entry name" value="WAK_GUB"/>
</dbReference>
<dbReference type="SMART" id="SM00184">
    <property type="entry name" value="RING"/>
    <property type="match status" value="1"/>
</dbReference>
<dbReference type="GO" id="GO:0061630">
    <property type="term" value="F:ubiquitin protein ligase activity"/>
    <property type="evidence" value="ECO:0007669"/>
    <property type="project" value="UniProtKB-EC"/>
</dbReference>
<dbReference type="InterPro" id="IPR046948">
    <property type="entry name" value="ATL20-22-like"/>
</dbReference>
<dbReference type="Pfam" id="PF14380">
    <property type="entry name" value="WAK_assoc"/>
    <property type="match status" value="1"/>
</dbReference>
<comment type="pathway">
    <text evidence="3">Protein modification; protein ubiquitination.</text>
</comment>
<feature type="region of interest" description="Disordered" evidence="18">
    <location>
        <begin position="365"/>
        <end position="397"/>
    </location>
</feature>
<dbReference type="AlphaFoldDB" id="A0A6J1C3L1"/>
<organism evidence="22 23">
    <name type="scientific">Momordica charantia</name>
    <name type="common">Bitter gourd</name>
    <name type="synonym">Balsam pear</name>
    <dbReference type="NCBI Taxonomy" id="3673"/>
    <lineage>
        <taxon>Eukaryota</taxon>
        <taxon>Viridiplantae</taxon>
        <taxon>Streptophyta</taxon>
        <taxon>Embryophyta</taxon>
        <taxon>Tracheophyta</taxon>
        <taxon>Spermatophyta</taxon>
        <taxon>Magnoliopsida</taxon>
        <taxon>eudicotyledons</taxon>
        <taxon>Gunneridae</taxon>
        <taxon>Pentapetalae</taxon>
        <taxon>rosids</taxon>
        <taxon>fabids</taxon>
        <taxon>Cucurbitales</taxon>
        <taxon>Cucurbitaceae</taxon>
        <taxon>Momordiceae</taxon>
        <taxon>Momordica</taxon>
    </lineage>
</organism>
<evidence type="ECO:0000256" key="16">
    <source>
        <dbReference type="ARBA" id="ARBA00048679"/>
    </source>
</evidence>
<keyword evidence="10" id="KW-0862">Zinc</keyword>
<evidence type="ECO:0000256" key="20">
    <source>
        <dbReference type="SAM" id="SignalP"/>
    </source>
</evidence>
<evidence type="ECO:0000256" key="13">
    <source>
        <dbReference type="ARBA" id="ARBA00023180"/>
    </source>
</evidence>
<dbReference type="Pfam" id="PF13639">
    <property type="entry name" value="zf-RING_2"/>
    <property type="match status" value="1"/>
</dbReference>
<dbReference type="PANTHER" id="PTHR46279:SF31">
    <property type="entry name" value="RING-H2 FINGER PROTEIN ATL20-LIKE ISOFORM X1"/>
    <property type="match status" value="1"/>
</dbReference>
<evidence type="ECO:0000313" key="23">
    <source>
        <dbReference type="RefSeq" id="XP_022136471.1"/>
    </source>
</evidence>
<keyword evidence="6" id="KW-0479">Metal-binding</keyword>
<evidence type="ECO:0000259" key="21">
    <source>
        <dbReference type="PROSITE" id="PS50089"/>
    </source>
</evidence>
<evidence type="ECO:0000256" key="18">
    <source>
        <dbReference type="SAM" id="MobiDB-lite"/>
    </source>
</evidence>
<reference evidence="23" key="1">
    <citation type="submission" date="2025-08" db="UniProtKB">
        <authorList>
            <consortium name="RefSeq"/>
        </authorList>
    </citation>
    <scope>IDENTIFICATION</scope>
    <source>
        <strain evidence="23">OHB3-1</strain>
    </source>
</reference>
<keyword evidence="22" id="KW-1185">Reference proteome</keyword>
<evidence type="ECO:0000256" key="6">
    <source>
        <dbReference type="ARBA" id="ARBA00022723"/>
    </source>
</evidence>
<evidence type="ECO:0000313" key="22">
    <source>
        <dbReference type="Proteomes" id="UP000504603"/>
    </source>
</evidence>
<evidence type="ECO:0000256" key="9">
    <source>
        <dbReference type="ARBA" id="ARBA00022786"/>
    </source>
</evidence>
<dbReference type="SUPFAM" id="SSF57850">
    <property type="entry name" value="RING/U-box"/>
    <property type="match status" value="1"/>
</dbReference>
<keyword evidence="4" id="KW-0808">Transferase</keyword>
<feature type="transmembrane region" description="Helical" evidence="19">
    <location>
        <begin position="240"/>
        <end position="265"/>
    </location>
</feature>
<evidence type="ECO:0000256" key="4">
    <source>
        <dbReference type="ARBA" id="ARBA00022679"/>
    </source>
</evidence>
<keyword evidence="5 19" id="KW-0812">Transmembrane</keyword>
<evidence type="ECO:0000256" key="12">
    <source>
        <dbReference type="ARBA" id="ARBA00023136"/>
    </source>
</evidence>
<keyword evidence="9" id="KW-0833">Ubl conjugation pathway</keyword>
<feature type="domain" description="RING-type" evidence="21">
    <location>
        <begin position="320"/>
        <end position="362"/>
    </location>
</feature>
<keyword evidence="13" id="KW-0325">Glycoprotein</keyword>
<dbReference type="PANTHER" id="PTHR46279">
    <property type="entry name" value="RING/U-BOX SUPERFAMILY PROTEIN"/>
    <property type="match status" value="1"/>
</dbReference>
<dbReference type="InterPro" id="IPR001841">
    <property type="entry name" value="Znf_RING"/>
</dbReference>
<dbReference type="GO" id="GO:0008270">
    <property type="term" value="F:zinc ion binding"/>
    <property type="evidence" value="ECO:0007669"/>
    <property type="project" value="UniProtKB-KW"/>
</dbReference>
<dbReference type="OrthoDB" id="8062037at2759"/>